<reference evidence="1 2" key="1">
    <citation type="journal article" date="2015" name="Nature">
        <title>rRNA introns, odd ribosomes, and small enigmatic genomes across a large radiation of phyla.</title>
        <authorList>
            <person name="Brown C.T."/>
            <person name="Hug L.A."/>
            <person name="Thomas B.C."/>
            <person name="Sharon I."/>
            <person name="Castelle C.J."/>
            <person name="Singh A."/>
            <person name="Wilkins M.J."/>
            <person name="Williams K.H."/>
            <person name="Banfield J.F."/>
        </authorList>
    </citation>
    <scope>NUCLEOTIDE SEQUENCE [LARGE SCALE GENOMIC DNA]</scope>
</reference>
<dbReference type="AlphaFoldDB" id="A0A0G1QFV0"/>
<gene>
    <name evidence="1" type="ORF">UX60_C0018G0009</name>
</gene>
<evidence type="ECO:0000313" key="1">
    <source>
        <dbReference type="EMBL" id="KKU43717.1"/>
    </source>
</evidence>
<organism evidence="1 2">
    <name type="scientific">Berkelbacteria bacterium GW2011_GWA2_46_7</name>
    <dbReference type="NCBI Taxonomy" id="1618335"/>
    <lineage>
        <taxon>Bacteria</taxon>
        <taxon>Candidatus Berkelbacteria</taxon>
    </lineage>
</organism>
<accession>A0A0G1QFV0</accession>
<sequence>MRLMAKSDVEIYKAQTLAVESLLDHHPEFDPATDAEFSEHERMVFADVFQPDWDKYGDDYHQVFEHLLTEEPRKMREAQLVLQKFFRAHGVDPTGLELAT</sequence>
<evidence type="ECO:0000313" key="2">
    <source>
        <dbReference type="Proteomes" id="UP000034487"/>
    </source>
</evidence>
<name>A0A0G1QFV0_9BACT</name>
<proteinExistence type="predicted"/>
<dbReference type="Proteomes" id="UP000034487">
    <property type="component" value="Unassembled WGS sequence"/>
</dbReference>
<dbReference type="EMBL" id="LCMV01000018">
    <property type="protein sequence ID" value="KKU43717.1"/>
    <property type="molecule type" value="Genomic_DNA"/>
</dbReference>
<protein>
    <submittedName>
        <fullName evidence="1">Uncharacterized protein</fullName>
    </submittedName>
</protein>
<comment type="caution">
    <text evidence="1">The sequence shown here is derived from an EMBL/GenBank/DDBJ whole genome shotgun (WGS) entry which is preliminary data.</text>
</comment>